<keyword evidence="2" id="KW-0378">Hydrolase</keyword>
<dbReference type="InterPro" id="IPR029058">
    <property type="entry name" value="AB_hydrolase_fold"/>
</dbReference>
<evidence type="ECO:0000313" key="2">
    <source>
        <dbReference type="EMBL" id="MEW2366870.1"/>
    </source>
</evidence>
<dbReference type="GO" id="GO:0016787">
    <property type="term" value="F:hydrolase activity"/>
    <property type="evidence" value="ECO:0007669"/>
    <property type="project" value="UniProtKB-KW"/>
</dbReference>
<dbReference type="EMBL" id="JBEYRS010000020">
    <property type="protein sequence ID" value="MEW2366870.1"/>
    <property type="molecule type" value="Genomic_DNA"/>
</dbReference>
<dbReference type="Pfam" id="PF00561">
    <property type="entry name" value="Abhydrolase_1"/>
    <property type="match status" value="1"/>
</dbReference>
<name>A0ABV3M585_9ACTN</name>
<gene>
    <name evidence="2" type="ORF">AB0887_33590</name>
</gene>
<feature type="domain" description="AB hydrolase-1" evidence="1">
    <location>
        <begin position="213"/>
        <end position="263"/>
    </location>
</feature>
<dbReference type="RefSeq" id="WP_359773648.1">
    <property type="nucleotide sequence ID" value="NZ_JBEYRR010000001.1"/>
</dbReference>
<dbReference type="PANTHER" id="PTHR46438:SF11">
    <property type="entry name" value="LIPASE-RELATED"/>
    <property type="match status" value="1"/>
</dbReference>
<dbReference type="InterPro" id="IPR000073">
    <property type="entry name" value="AB_hydrolase_1"/>
</dbReference>
<comment type="caution">
    <text evidence="2">The sequence shown here is derived from an EMBL/GenBank/DDBJ whole genome shotgun (WGS) entry which is preliminary data.</text>
</comment>
<proteinExistence type="predicted"/>
<keyword evidence="3" id="KW-1185">Reference proteome</keyword>
<accession>A0ABV3M585</accession>
<reference evidence="2 3" key="1">
    <citation type="submission" date="2024-06" db="EMBL/GenBank/DDBJ databases">
        <title>The Natural Products Discovery Center: Release of the First 8490 Sequenced Strains for Exploring Actinobacteria Biosynthetic Diversity.</title>
        <authorList>
            <person name="Kalkreuter E."/>
            <person name="Kautsar S.A."/>
            <person name="Yang D."/>
            <person name="Bader C.D."/>
            <person name="Teijaro C.N."/>
            <person name="Fluegel L."/>
            <person name="Davis C.M."/>
            <person name="Simpson J.R."/>
            <person name="Lauterbach L."/>
            <person name="Steele A.D."/>
            <person name="Gui C."/>
            <person name="Meng S."/>
            <person name="Li G."/>
            <person name="Viehrig K."/>
            <person name="Ye F."/>
            <person name="Su P."/>
            <person name="Kiefer A.F."/>
            <person name="Nichols A."/>
            <person name="Cepeda A.J."/>
            <person name="Yan W."/>
            <person name="Fan B."/>
            <person name="Jiang Y."/>
            <person name="Adhikari A."/>
            <person name="Zheng C.-J."/>
            <person name="Schuster L."/>
            <person name="Cowan T.M."/>
            <person name="Smanski M.J."/>
            <person name="Chevrette M.G."/>
            <person name="De Carvalho L.P.S."/>
            <person name="Shen B."/>
        </authorList>
    </citation>
    <scope>NUCLEOTIDE SEQUENCE [LARGE SCALE GENOMIC DNA]</scope>
    <source>
        <strain evidence="2 3">NPDC047833</strain>
    </source>
</reference>
<sequence>MPQVEAGAGSIAYEDAGGDGVPLVLLHGPAQDGTVWRHVTDELGAGFRCVVPTLPYGSHRAPLRPGTVLTPRTMALVIGEFADALKLGDETVFVENDGGRLQQLAAERPERVGRLVIAGCEAFDNYPPRAGGKMMAAAARIPGGIAAMAHGLAFRPARRIPGTGYAVMAHKPVAHDLIDRWIEPLRKDPAARRVLVHYLRAARPSEMMEAAEGLRAYDRPALVVWGRQDRMMPPEHGRRLAELLPQGRLVELDDCRTLIPLDRPEGLAAAIRDFVARTSPEAPSATA</sequence>
<evidence type="ECO:0000313" key="3">
    <source>
        <dbReference type="Proteomes" id="UP001553843"/>
    </source>
</evidence>
<evidence type="ECO:0000259" key="1">
    <source>
        <dbReference type="Pfam" id="PF00561"/>
    </source>
</evidence>
<dbReference type="Proteomes" id="UP001553843">
    <property type="component" value="Unassembled WGS sequence"/>
</dbReference>
<dbReference type="Gene3D" id="3.40.50.1820">
    <property type="entry name" value="alpha/beta hydrolase"/>
    <property type="match status" value="1"/>
</dbReference>
<protein>
    <submittedName>
        <fullName evidence="2">Alpha/beta hydrolase</fullName>
    </submittedName>
</protein>
<organism evidence="2 3">
    <name type="scientific">Streptomyces huasconensis</name>
    <dbReference type="NCBI Taxonomy" id="1854574"/>
    <lineage>
        <taxon>Bacteria</taxon>
        <taxon>Bacillati</taxon>
        <taxon>Actinomycetota</taxon>
        <taxon>Actinomycetes</taxon>
        <taxon>Kitasatosporales</taxon>
        <taxon>Streptomycetaceae</taxon>
        <taxon>Streptomyces</taxon>
    </lineage>
</organism>
<dbReference type="PANTHER" id="PTHR46438">
    <property type="entry name" value="ALPHA/BETA-HYDROLASES SUPERFAMILY PROTEIN"/>
    <property type="match status" value="1"/>
</dbReference>
<dbReference type="SUPFAM" id="SSF53474">
    <property type="entry name" value="alpha/beta-Hydrolases"/>
    <property type="match status" value="1"/>
</dbReference>